<dbReference type="Pfam" id="PF00294">
    <property type="entry name" value="PfkB"/>
    <property type="match status" value="1"/>
</dbReference>
<feature type="domain" description="Carbohydrate kinase PfkB" evidence="3">
    <location>
        <begin position="15"/>
        <end position="301"/>
    </location>
</feature>
<sequence>MDAMERMRDMRTKGSIVCIGGVNVDRKARLLVPFELGTSHPVVSTQTAGGVARNIAENIGRLGQNVALLSVVGGDHDGQWLIDATSPYVDTRMVTRIPEANTGAYTAVLDERGEMVLALADMAIYDTVRNEWLKQRWLKFGPISAVVLDTNFPTDVISWVIEQCRQDRLPLCVVTVSVPKVKRLPTVLSGVTWLVTNQAEAMALAGKRRLDDAIESLFRLGVENIVITRGAEGVVYATRKGERGAIAAPVVKVADATGAGDAFAAGFLYGVLNGHMVEDACRLGISNAALTLQTAETVNPALTEQRLRAAYEQYFHEGGES</sequence>
<reference evidence="4 5" key="1">
    <citation type="journal article" date="2007" name="Proc. Natl. Acad. Sci. U.S.A.">
        <title>Genome and proteome of long-chain alkane degrading Geobacillus thermodenitrificans NG80-2 isolated from a deep-subsurface oil reservoir.</title>
        <authorList>
            <person name="Feng L."/>
            <person name="Wang W."/>
            <person name="Cheng J."/>
            <person name="Ren Y."/>
            <person name="Zhao G."/>
            <person name="Gao C."/>
            <person name="Tang Y."/>
            <person name="Liu X."/>
            <person name="Han W."/>
            <person name="Peng X."/>
            <person name="Liu R."/>
            <person name="Wang L."/>
        </authorList>
    </citation>
    <scope>NUCLEOTIDE SEQUENCE [LARGE SCALE GENOMIC DNA]</scope>
    <source>
        <strain evidence="4 5">NG80-2</strain>
    </source>
</reference>
<proteinExistence type="predicted"/>
<dbReference type="GO" id="GO:0016301">
    <property type="term" value="F:kinase activity"/>
    <property type="evidence" value="ECO:0007669"/>
    <property type="project" value="UniProtKB-KW"/>
</dbReference>
<dbReference type="CDD" id="cd01941">
    <property type="entry name" value="YeiC_kinase_like"/>
    <property type="match status" value="1"/>
</dbReference>
<dbReference type="HOGENOM" id="CLU_027634_11_0_9"/>
<dbReference type="Proteomes" id="UP000001578">
    <property type="component" value="Chromosome"/>
</dbReference>
<dbReference type="eggNOG" id="COG0524">
    <property type="taxonomic scope" value="Bacteria"/>
</dbReference>
<keyword evidence="1" id="KW-0808">Transferase</keyword>
<keyword evidence="2 4" id="KW-0418">Kinase</keyword>
<dbReference type="InterPro" id="IPR002173">
    <property type="entry name" value="Carboh/pur_kinase_PfkB_CS"/>
</dbReference>
<evidence type="ECO:0000256" key="1">
    <source>
        <dbReference type="ARBA" id="ARBA00022679"/>
    </source>
</evidence>
<dbReference type="PANTHER" id="PTHR10584:SF166">
    <property type="entry name" value="RIBOKINASE"/>
    <property type="match status" value="1"/>
</dbReference>
<accession>A4IMP9</accession>
<organism evidence="4 5">
    <name type="scientific">Geobacillus thermodenitrificans (strain NG80-2)</name>
    <dbReference type="NCBI Taxonomy" id="420246"/>
    <lineage>
        <taxon>Bacteria</taxon>
        <taxon>Bacillati</taxon>
        <taxon>Bacillota</taxon>
        <taxon>Bacilli</taxon>
        <taxon>Bacillales</taxon>
        <taxon>Anoxybacillaceae</taxon>
        <taxon>Geobacillus</taxon>
    </lineage>
</organism>
<name>A4IMP9_GEOTN</name>
<dbReference type="PROSITE" id="PS00583">
    <property type="entry name" value="PFKB_KINASES_1"/>
    <property type="match status" value="1"/>
</dbReference>
<dbReference type="KEGG" id="gtn:GTNG_1231"/>
<dbReference type="SUPFAM" id="SSF53613">
    <property type="entry name" value="Ribokinase-like"/>
    <property type="match status" value="1"/>
</dbReference>
<dbReference type="AlphaFoldDB" id="A4IMP9"/>
<evidence type="ECO:0000313" key="4">
    <source>
        <dbReference type="EMBL" id="ABO66603.1"/>
    </source>
</evidence>
<dbReference type="PANTHER" id="PTHR10584">
    <property type="entry name" value="SUGAR KINASE"/>
    <property type="match status" value="1"/>
</dbReference>
<dbReference type="Gene3D" id="3.40.1190.20">
    <property type="match status" value="1"/>
</dbReference>
<evidence type="ECO:0000313" key="5">
    <source>
        <dbReference type="Proteomes" id="UP000001578"/>
    </source>
</evidence>
<gene>
    <name evidence="4" type="ordered locus">GTNG_1231</name>
</gene>
<dbReference type="InterPro" id="IPR029056">
    <property type="entry name" value="Ribokinase-like"/>
</dbReference>
<dbReference type="InterPro" id="IPR011611">
    <property type="entry name" value="PfkB_dom"/>
</dbReference>
<evidence type="ECO:0000259" key="3">
    <source>
        <dbReference type="Pfam" id="PF00294"/>
    </source>
</evidence>
<evidence type="ECO:0000256" key="2">
    <source>
        <dbReference type="ARBA" id="ARBA00022777"/>
    </source>
</evidence>
<protein>
    <submittedName>
        <fullName evidence="4">Sugar kinases, ribokinase family</fullName>
    </submittedName>
</protein>
<dbReference type="EMBL" id="CP000557">
    <property type="protein sequence ID" value="ABO66603.1"/>
    <property type="molecule type" value="Genomic_DNA"/>
</dbReference>